<dbReference type="Pfam" id="PF13393">
    <property type="entry name" value="tRNA-synt_His"/>
    <property type="match status" value="1"/>
</dbReference>
<organism evidence="3 4">
    <name type="scientific">Altererythrobacter epoxidivorans</name>
    <dbReference type="NCBI Taxonomy" id="361183"/>
    <lineage>
        <taxon>Bacteria</taxon>
        <taxon>Pseudomonadati</taxon>
        <taxon>Pseudomonadota</taxon>
        <taxon>Alphaproteobacteria</taxon>
        <taxon>Sphingomonadales</taxon>
        <taxon>Erythrobacteraceae</taxon>
        <taxon>Altererythrobacter</taxon>
    </lineage>
</organism>
<dbReference type="GO" id="GO:0003879">
    <property type="term" value="F:ATP phosphoribosyltransferase activity"/>
    <property type="evidence" value="ECO:0007669"/>
    <property type="project" value="UniProtKB-EC"/>
</dbReference>
<dbReference type="PANTHER" id="PTHR43707">
    <property type="entry name" value="HISTIDYL-TRNA SYNTHETASE"/>
    <property type="match status" value="1"/>
</dbReference>
<feature type="binding site" evidence="1">
    <location>
        <position position="130"/>
    </location>
    <ligand>
        <name>L-histidine</name>
        <dbReference type="ChEBI" id="CHEBI:57595"/>
    </ligand>
</feature>
<keyword evidence="4" id="KW-1185">Reference proteome</keyword>
<dbReference type="GO" id="GO:0004821">
    <property type="term" value="F:histidine-tRNA ligase activity"/>
    <property type="evidence" value="ECO:0007669"/>
    <property type="project" value="TreeGrafter"/>
</dbReference>
<evidence type="ECO:0000259" key="2">
    <source>
        <dbReference type="Pfam" id="PF13393"/>
    </source>
</evidence>
<dbReference type="OrthoDB" id="9769617at2"/>
<evidence type="ECO:0000256" key="1">
    <source>
        <dbReference type="PIRSR" id="PIRSR001549-1"/>
    </source>
</evidence>
<dbReference type="InterPro" id="IPR004516">
    <property type="entry name" value="HisRS/HisZ"/>
</dbReference>
<accession>A0A0M4M8R4</accession>
<feature type="binding site" evidence="1">
    <location>
        <begin position="82"/>
        <end position="84"/>
    </location>
    <ligand>
        <name>L-histidine</name>
        <dbReference type="ChEBI" id="CHEBI:57595"/>
    </ligand>
</feature>
<feature type="domain" description="Class II Histidinyl-tRNA synthetase (HisRS)-like catalytic core" evidence="2">
    <location>
        <begin position="11"/>
        <end position="307"/>
    </location>
</feature>
<dbReference type="AlphaFoldDB" id="A0A0M4M8R4"/>
<keyword evidence="3" id="KW-0328">Glycosyltransferase</keyword>
<dbReference type="InterPro" id="IPR045864">
    <property type="entry name" value="aa-tRNA-synth_II/BPL/LPL"/>
</dbReference>
<dbReference type="InterPro" id="IPR041715">
    <property type="entry name" value="HisRS-like_core"/>
</dbReference>
<dbReference type="SUPFAM" id="SSF55681">
    <property type="entry name" value="Class II aaRS and biotin synthetases"/>
    <property type="match status" value="1"/>
</dbReference>
<dbReference type="Gene3D" id="3.30.930.10">
    <property type="entry name" value="Bira Bifunctional Protein, Domain 2"/>
    <property type="match status" value="1"/>
</dbReference>
<protein>
    <submittedName>
        <fullName evidence="3">ATP phosphoribosyltransferase regulatory subunit</fullName>
        <ecNumber evidence="3">2.4.2.17</ecNumber>
    </submittedName>
</protein>
<dbReference type="PANTHER" id="PTHR43707:SF1">
    <property type="entry name" value="HISTIDINE--TRNA LIGASE, MITOCHONDRIAL-RELATED"/>
    <property type="match status" value="1"/>
</dbReference>
<dbReference type="PATRIC" id="fig|361183.4.peg.1781"/>
<dbReference type="GO" id="GO:0006427">
    <property type="term" value="P:histidyl-tRNA aminoacylation"/>
    <property type="evidence" value="ECO:0007669"/>
    <property type="project" value="TreeGrafter"/>
</dbReference>
<dbReference type="GO" id="GO:0005737">
    <property type="term" value="C:cytoplasm"/>
    <property type="evidence" value="ECO:0007669"/>
    <property type="project" value="InterPro"/>
</dbReference>
<keyword evidence="3" id="KW-0808">Transferase</keyword>
<dbReference type="Proteomes" id="UP000057938">
    <property type="component" value="Chromosome"/>
</dbReference>
<dbReference type="STRING" id="361183.AMC99_01809"/>
<dbReference type="KEGG" id="aep:AMC99_01809"/>
<dbReference type="EC" id="2.4.2.17" evidence="3"/>
<feature type="binding site" evidence="1">
    <location>
        <position position="126"/>
    </location>
    <ligand>
        <name>L-histidine</name>
        <dbReference type="ChEBI" id="CHEBI:57595"/>
    </ligand>
</feature>
<reference evidence="3 4" key="1">
    <citation type="submission" date="2015-09" db="EMBL/GenBank/DDBJ databases">
        <title>Complete genome sequence of a benzo[a]pyrene-degrading bacterium Altererythrobacter epoxidivorans CGMCC 1.7731T.</title>
        <authorList>
            <person name="Li Z."/>
            <person name="Cheng H."/>
            <person name="Huo Y."/>
            <person name="Xu X."/>
        </authorList>
    </citation>
    <scope>NUCLEOTIDE SEQUENCE [LARGE SCALE GENOMIC DNA]</scope>
    <source>
        <strain evidence="3 4">CGMCC 1.7731</strain>
    </source>
</reference>
<dbReference type="RefSeq" id="WP_061925612.1">
    <property type="nucleotide sequence ID" value="NZ_CP012669.1"/>
</dbReference>
<dbReference type="PIRSF" id="PIRSF001549">
    <property type="entry name" value="His-tRNA_synth"/>
    <property type="match status" value="1"/>
</dbReference>
<evidence type="ECO:0000313" key="3">
    <source>
        <dbReference type="EMBL" id="ALE17098.1"/>
    </source>
</evidence>
<gene>
    <name evidence="3" type="ORF">AMC99_01809</name>
</gene>
<evidence type="ECO:0000313" key="4">
    <source>
        <dbReference type="Proteomes" id="UP000057938"/>
    </source>
</evidence>
<dbReference type="EMBL" id="CP012669">
    <property type="protein sequence ID" value="ALE17098.1"/>
    <property type="molecule type" value="Genomic_DNA"/>
</dbReference>
<proteinExistence type="predicted"/>
<sequence>MTEPDDLLPEGLEDRLPREAATITRAMRACLDVLGSHGYDRVRPPIVEFEKSLAGRMDGVQPRRMFRFVDPVSLRTLALRSDITPQIGRIAATIMANAPRPLRLAYSGETALIKADQLDPARERIQLGAELVGSDSVEAVCEVVSIAVEALHAAGLKGVSVDFTLPDLVDTLSDKALPLAGDARDAVRRELDMKDAGGLKAAGGEAYLPLLYAAGPFDEALAKLKDIDAGGALASRIEGLKAVAARIDGKARITLDPTERHGFEYQSWIGFTLYAEGVRGAVGRGGTYRIRGSEEAATGFSIFVESLASGDIDQPAEDCLYLPLGHDRDAASRLRAIGWRTRAQIGEGEDARALGCTHRLDGKEPVAL</sequence>
<name>A0A0M4M8R4_9SPHN</name>